<evidence type="ECO:0000313" key="2">
    <source>
        <dbReference type="Proteomes" id="UP001054945"/>
    </source>
</evidence>
<gene>
    <name evidence="1" type="ORF">CEXT_572501</name>
</gene>
<keyword evidence="2" id="KW-1185">Reference proteome</keyword>
<accession>A0AAV4VFD0</accession>
<proteinExistence type="predicted"/>
<dbReference type="EMBL" id="BPLR01014435">
    <property type="protein sequence ID" value="GIY68758.1"/>
    <property type="molecule type" value="Genomic_DNA"/>
</dbReference>
<reference evidence="1 2" key="1">
    <citation type="submission" date="2021-06" db="EMBL/GenBank/DDBJ databases">
        <title>Caerostris extrusa draft genome.</title>
        <authorList>
            <person name="Kono N."/>
            <person name="Arakawa K."/>
        </authorList>
    </citation>
    <scope>NUCLEOTIDE SEQUENCE [LARGE SCALE GENOMIC DNA]</scope>
</reference>
<organism evidence="1 2">
    <name type="scientific">Caerostris extrusa</name>
    <name type="common">Bark spider</name>
    <name type="synonym">Caerostris bankana</name>
    <dbReference type="NCBI Taxonomy" id="172846"/>
    <lineage>
        <taxon>Eukaryota</taxon>
        <taxon>Metazoa</taxon>
        <taxon>Ecdysozoa</taxon>
        <taxon>Arthropoda</taxon>
        <taxon>Chelicerata</taxon>
        <taxon>Arachnida</taxon>
        <taxon>Araneae</taxon>
        <taxon>Araneomorphae</taxon>
        <taxon>Entelegynae</taxon>
        <taxon>Araneoidea</taxon>
        <taxon>Araneidae</taxon>
        <taxon>Caerostris</taxon>
    </lineage>
</organism>
<comment type="caution">
    <text evidence="1">The sequence shown here is derived from an EMBL/GenBank/DDBJ whole genome shotgun (WGS) entry which is preliminary data.</text>
</comment>
<sequence length="99" mass="11650">MLLIHTRSYRLSNVMTPQSTTPCYKVKAFNSRWSIRPTFTLLPLFYPKIECTQAKLFTECVSEPCCCHRRFISSRIRAIFRKYGPCINGNFRAYLQAIF</sequence>
<evidence type="ECO:0000313" key="1">
    <source>
        <dbReference type="EMBL" id="GIY68758.1"/>
    </source>
</evidence>
<dbReference type="Proteomes" id="UP001054945">
    <property type="component" value="Unassembled WGS sequence"/>
</dbReference>
<name>A0AAV4VFD0_CAEEX</name>
<protein>
    <submittedName>
        <fullName evidence="1">Uncharacterized protein</fullName>
    </submittedName>
</protein>
<dbReference type="AlphaFoldDB" id="A0AAV4VFD0"/>